<comment type="pathway">
    <text evidence="3">Ketone metabolism; succinyl-CoA degradation; acetoacetyl-CoA from succinyl-CoA: step 1/1.</text>
</comment>
<name>A0AB34J463_PRYPA</name>
<gene>
    <name evidence="5" type="ORF">AB1Y20_005286</name>
</gene>
<keyword evidence="2 3" id="KW-0808">Transferase</keyword>
<comment type="caution">
    <text evidence="5">The sequence shown here is derived from an EMBL/GenBank/DDBJ whole genome shotgun (WGS) entry which is preliminary data.</text>
</comment>
<organism evidence="5 6">
    <name type="scientific">Prymnesium parvum</name>
    <name type="common">Toxic golden alga</name>
    <dbReference type="NCBI Taxonomy" id="97485"/>
    <lineage>
        <taxon>Eukaryota</taxon>
        <taxon>Haptista</taxon>
        <taxon>Haptophyta</taxon>
        <taxon>Prymnesiophyceae</taxon>
        <taxon>Prymnesiales</taxon>
        <taxon>Prymnesiaceae</taxon>
        <taxon>Prymnesium</taxon>
    </lineage>
</organism>
<evidence type="ECO:0000256" key="1">
    <source>
        <dbReference type="ARBA" id="ARBA00007154"/>
    </source>
</evidence>
<proteinExistence type="inferred from homology"/>
<comment type="function">
    <text evidence="3">Key enzyme for ketone body catabolism. Transfers the CoA moiety from succinate to acetoacetate. Formation of the enzyme-CoA intermediate proceeds via an unstable anhydride species formed between the carboxylate groups of the enzyme and substrate.</text>
</comment>
<dbReference type="Pfam" id="PF01144">
    <property type="entry name" value="CoA_trans"/>
    <property type="match status" value="2"/>
</dbReference>
<dbReference type="InterPro" id="IPR004165">
    <property type="entry name" value="CoA_trans_fam_I"/>
</dbReference>
<protein>
    <recommendedName>
        <fullName evidence="3">Succinyl-CoA:3-ketoacid-coenzyme A transferase</fullName>
        <ecNumber evidence="3">2.8.3.5</ecNumber>
    </recommendedName>
</protein>
<evidence type="ECO:0000313" key="6">
    <source>
        <dbReference type="Proteomes" id="UP001515480"/>
    </source>
</evidence>
<dbReference type="PIRSF" id="PIRSF000858">
    <property type="entry name" value="SCOT-t"/>
    <property type="match status" value="1"/>
</dbReference>
<evidence type="ECO:0000256" key="4">
    <source>
        <dbReference type="PIRSR" id="PIRSR000858-1"/>
    </source>
</evidence>
<dbReference type="GO" id="GO:0008260">
    <property type="term" value="F:succinyl-CoA:3-oxo-acid CoA-transferase activity"/>
    <property type="evidence" value="ECO:0007669"/>
    <property type="project" value="UniProtKB-EC"/>
</dbReference>
<dbReference type="InterPro" id="IPR037171">
    <property type="entry name" value="NagB/RpiA_transferase-like"/>
</dbReference>
<dbReference type="SUPFAM" id="SSF100950">
    <property type="entry name" value="NagB/RpiA/CoA transferase-like"/>
    <property type="match status" value="2"/>
</dbReference>
<dbReference type="Gene3D" id="3.40.1080.10">
    <property type="entry name" value="Glutaconate Coenzyme A-transferase"/>
    <property type="match status" value="2"/>
</dbReference>
<sequence>MPRGLAQLVSAAHAVRVIPSGATVAIGGFIGAGHPEALTSALERRFLSEGAPSGLTLVYAAGQGDRMARGLNHLAHPRLLSRVVGGHWGLAPRLGRMALGGEVEAYNLPQGVICSLFREIAAKRPGVITKVGLNTFIDPLHGGGRLNHRAQEALVERVQMDGEVWLRYRSFPIHVGLIRATTADRHGNLSMEREALVGEVLPIAQAARNHGGVVIAQVERTVDVIHDPKAVRVPGILVDYVVQASPEEHTQTFGGAFNPSYVTNDGEPITIAPLPLSLRKIIGRRALALIRQGDVVNLGVGLPEAVVPAAAERGQLEQFALTVEAGPVGGAPSSGLDFGCSSSPQAVIDQPAQFDFYDGGGLDIAILGAAEVDEEGSVNVSVFGDRVAGVGGFVNIAQSAKRLVFCCAMRAGGLEVRRSGQSLHIAQEGKHPKFVKTFSKKQVCFHGPSAAAAGQEVIYVTERAVFRLTQDGLQLQEIAPGMCVNEHVISKMEFVPSVSTNLQTMQQSYFED</sequence>
<dbReference type="SMART" id="SM00882">
    <property type="entry name" value="CoA_trans"/>
    <property type="match status" value="1"/>
</dbReference>
<accession>A0AB34J463</accession>
<dbReference type="AlphaFoldDB" id="A0AB34J463"/>
<comment type="similarity">
    <text evidence="1 3">Belongs to the 3-oxoacid CoA-transferase family.</text>
</comment>
<keyword evidence="6" id="KW-1185">Reference proteome</keyword>
<evidence type="ECO:0000256" key="3">
    <source>
        <dbReference type="PIRNR" id="PIRNR000858"/>
    </source>
</evidence>
<dbReference type="PANTHER" id="PTHR43293">
    <property type="entry name" value="ACETATE COA-TRANSFERASE YDIF"/>
    <property type="match status" value="1"/>
</dbReference>
<feature type="active site" description="5-glutamyl coenzyme A thioester intermediate" evidence="4">
    <location>
        <position position="324"/>
    </location>
</feature>
<evidence type="ECO:0000313" key="5">
    <source>
        <dbReference type="EMBL" id="KAL1512011.1"/>
    </source>
</evidence>
<dbReference type="EC" id="2.8.3.5" evidence="3"/>
<dbReference type="PANTHER" id="PTHR43293:SF1">
    <property type="entry name" value="ACETATE COA-TRANSFERASE YDIF"/>
    <property type="match status" value="1"/>
</dbReference>
<dbReference type="InterPro" id="IPR014388">
    <property type="entry name" value="3-oxoacid_CoA-transferase"/>
</dbReference>
<evidence type="ECO:0000256" key="2">
    <source>
        <dbReference type="ARBA" id="ARBA00022679"/>
    </source>
</evidence>
<reference evidence="5 6" key="1">
    <citation type="journal article" date="2024" name="Science">
        <title>Giant polyketide synthase enzymes in the biosynthesis of giant marine polyether toxins.</title>
        <authorList>
            <person name="Fallon T.R."/>
            <person name="Shende V.V."/>
            <person name="Wierzbicki I.H."/>
            <person name="Pendleton A.L."/>
            <person name="Watervoot N.F."/>
            <person name="Auber R.P."/>
            <person name="Gonzalez D.J."/>
            <person name="Wisecaver J.H."/>
            <person name="Moore B.S."/>
        </authorList>
    </citation>
    <scope>NUCLEOTIDE SEQUENCE [LARGE SCALE GENOMIC DNA]</scope>
    <source>
        <strain evidence="5 6">12B1</strain>
    </source>
</reference>
<dbReference type="GO" id="GO:0046952">
    <property type="term" value="P:ketone body catabolic process"/>
    <property type="evidence" value="ECO:0007669"/>
    <property type="project" value="InterPro"/>
</dbReference>
<dbReference type="Proteomes" id="UP001515480">
    <property type="component" value="Unassembled WGS sequence"/>
</dbReference>
<dbReference type="EMBL" id="JBGBPQ010000013">
    <property type="protein sequence ID" value="KAL1512011.1"/>
    <property type="molecule type" value="Genomic_DNA"/>
</dbReference>
<keyword evidence="3" id="KW-0496">Mitochondrion</keyword>
<comment type="catalytic activity">
    <reaction evidence="3">
        <text>a 3-oxo acid + succinyl-CoA = a 3-oxoacyl-CoA + succinate</text>
        <dbReference type="Rhea" id="RHEA:24564"/>
        <dbReference type="ChEBI" id="CHEBI:30031"/>
        <dbReference type="ChEBI" id="CHEBI:35973"/>
        <dbReference type="ChEBI" id="CHEBI:57292"/>
        <dbReference type="ChEBI" id="CHEBI:90726"/>
        <dbReference type="EC" id="2.8.3.5"/>
    </reaction>
</comment>